<accession>A0A4Q9DRJ7</accession>
<sequence>MKTRITVIVLSLIIGFSLFEWGHKIGPPFSIPKALVLIESGSKLLVPLDVEQSRFVGRRGLSQEALNTYLREHGGWAYRENMGSMLIYGRNGETLMVEGRFSRGYWWYKVM</sequence>
<dbReference type="EMBL" id="SIRE01000007">
    <property type="protein sequence ID" value="TBL79389.1"/>
    <property type="molecule type" value="Genomic_DNA"/>
</dbReference>
<proteinExistence type="predicted"/>
<evidence type="ECO:0000313" key="1">
    <source>
        <dbReference type="EMBL" id="TBL79389.1"/>
    </source>
</evidence>
<gene>
    <name evidence="1" type="ORF">EYB31_10755</name>
</gene>
<name>A0A4Q9DRJ7_9BACL</name>
<evidence type="ECO:0000313" key="2">
    <source>
        <dbReference type="Proteomes" id="UP000293142"/>
    </source>
</evidence>
<protein>
    <submittedName>
        <fullName evidence="1">Uncharacterized protein</fullName>
    </submittedName>
</protein>
<dbReference type="OrthoDB" id="6194834at2"/>
<organism evidence="1 2">
    <name type="scientific">Paenibacillus thalictri</name>
    <dbReference type="NCBI Taxonomy" id="2527873"/>
    <lineage>
        <taxon>Bacteria</taxon>
        <taxon>Bacillati</taxon>
        <taxon>Bacillota</taxon>
        <taxon>Bacilli</taxon>
        <taxon>Bacillales</taxon>
        <taxon>Paenibacillaceae</taxon>
        <taxon>Paenibacillus</taxon>
    </lineage>
</organism>
<reference evidence="1 2" key="1">
    <citation type="submission" date="2019-02" db="EMBL/GenBank/DDBJ databases">
        <title>Paenibacillus sp. nov., isolated from surface-sterilized tissue of Thalictrum simplex L.</title>
        <authorList>
            <person name="Tuo L."/>
        </authorList>
    </citation>
    <scope>NUCLEOTIDE SEQUENCE [LARGE SCALE GENOMIC DNA]</scope>
    <source>
        <strain evidence="1 2">N2SHLJ1</strain>
    </source>
</reference>
<keyword evidence="2" id="KW-1185">Reference proteome</keyword>
<dbReference type="Proteomes" id="UP000293142">
    <property type="component" value="Unassembled WGS sequence"/>
</dbReference>
<dbReference type="AlphaFoldDB" id="A0A4Q9DRJ7"/>
<dbReference type="RefSeq" id="WP_131013334.1">
    <property type="nucleotide sequence ID" value="NZ_SIRE01000007.1"/>
</dbReference>
<comment type="caution">
    <text evidence="1">The sequence shown here is derived from an EMBL/GenBank/DDBJ whole genome shotgun (WGS) entry which is preliminary data.</text>
</comment>